<keyword evidence="1" id="KW-0175">Coiled coil</keyword>
<dbReference type="Proteomes" id="UP000698963">
    <property type="component" value="Unassembled WGS sequence"/>
</dbReference>
<dbReference type="RefSeq" id="WP_304120144.1">
    <property type="nucleotide sequence ID" value="NZ_DYZA01000006.1"/>
</dbReference>
<evidence type="ECO:0000256" key="1">
    <source>
        <dbReference type="SAM" id="Coils"/>
    </source>
</evidence>
<organism evidence="2 3">
    <name type="scientific">Mailhella massiliensis</name>
    <dbReference type="NCBI Taxonomy" id="1903261"/>
    <lineage>
        <taxon>Bacteria</taxon>
        <taxon>Pseudomonadati</taxon>
        <taxon>Thermodesulfobacteriota</taxon>
        <taxon>Desulfovibrionia</taxon>
        <taxon>Desulfovibrionales</taxon>
        <taxon>Desulfovibrionaceae</taxon>
        <taxon>Mailhella</taxon>
    </lineage>
</organism>
<sequence length="255" mass="29841">MRIFFLFTMVLILSFDGAWAYSPPQKIRDEAFSRLNDGLEQFAERKDVDERTLMERLTFRDAKFRRILKDCFEIMADSPLLDLLELQDETRAQIKEKQEKIGELARLSVTAPESSWNPMAMTQERIKKDTEALRQEIRELQDCFDRQKEQVYAGIVSNNVPMEREQFELMLNAADAVETANIMAVAENLKYILQSIEEKAKDKDAPVELLQTYSGTCMMCYRVYMYAVQFAVEQVDTKYRPRLLAMKEENGKLLR</sequence>
<accession>A0A921AUQ8</accession>
<reference evidence="2" key="1">
    <citation type="journal article" date="2021" name="PeerJ">
        <title>Extensive microbial diversity within the chicken gut microbiome revealed by metagenomics and culture.</title>
        <authorList>
            <person name="Gilroy R."/>
            <person name="Ravi A."/>
            <person name="Getino M."/>
            <person name="Pursley I."/>
            <person name="Horton D.L."/>
            <person name="Alikhan N.F."/>
            <person name="Baker D."/>
            <person name="Gharbi K."/>
            <person name="Hall N."/>
            <person name="Watson M."/>
            <person name="Adriaenssens E.M."/>
            <person name="Foster-Nyarko E."/>
            <person name="Jarju S."/>
            <person name="Secka A."/>
            <person name="Antonio M."/>
            <person name="Oren A."/>
            <person name="Chaudhuri R.R."/>
            <person name="La Ragione R."/>
            <person name="Hildebrand F."/>
            <person name="Pallen M.J."/>
        </authorList>
    </citation>
    <scope>NUCLEOTIDE SEQUENCE</scope>
    <source>
        <strain evidence="2">ChiGjej2B2-19336</strain>
    </source>
</reference>
<evidence type="ECO:0000313" key="3">
    <source>
        <dbReference type="Proteomes" id="UP000698963"/>
    </source>
</evidence>
<proteinExistence type="predicted"/>
<feature type="coiled-coil region" evidence="1">
    <location>
        <begin position="80"/>
        <end position="150"/>
    </location>
</feature>
<evidence type="ECO:0000313" key="2">
    <source>
        <dbReference type="EMBL" id="HJD96073.1"/>
    </source>
</evidence>
<comment type="caution">
    <text evidence="2">The sequence shown here is derived from an EMBL/GenBank/DDBJ whole genome shotgun (WGS) entry which is preliminary data.</text>
</comment>
<feature type="non-terminal residue" evidence="2">
    <location>
        <position position="255"/>
    </location>
</feature>
<gene>
    <name evidence="2" type="ORF">K8W16_00270</name>
</gene>
<dbReference type="AlphaFoldDB" id="A0A921AUQ8"/>
<reference evidence="2" key="2">
    <citation type="submission" date="2021-09" db="EMBL/GenBank/DDBJ databases">
        <authorList>
            <person name="Gilroy R."/>
        </authorList>
    </citation>
    <scope>NUCLEOTIDE SEQUENCE</scope>
    <source>
        <strain evidence="2">ChiGjej2B2-19336</strain>
    </source>
</reference>
<name>A0A921AUQ8_9BACT</name>
<protein>
    <submittedName>
        <fullName evidence="2">Uncharacterized protein</fullName>
    </submittedName>
</protein>
<dbReference type="EMBL" id="DYZA01000006">
    <property type="protein sequence ID" value="HJD96073.1"/>
    <property type="molecule type" value="Genomic_DNA"/>
</dbReference>